<keyword evidence="3" id="KW-0546">Nucleotide metabolism</keyword>
<evidence type="ECO:0000256" key="2">
    <source>
        <dbReference type="ARBA" id="ARBA00022801"/>
    </source>
</evidence>
<dbReference type="GO" id="GO:0006229">
    <property type="term" value="P:dUTP biosynthetic process"/>
    <property type="evidence" value="ECO:0007669"/>
    <property type="project" value="InterPro"/>
</dbReference>
<evidence type="ECO:0000256" key="1">
    <source>
        <dbReference type="ARBA" id="ARBA00022741"/>
    </source>
</evidence>
<dbReference type="InterPro" id="IPR033704">
    <property type="entry name" value="dUTPase_trimeric"/>
</dbReference>
<evidence type="ECO:0000313" key="5">
    <source>
        <dbReference type="EMBL" id="CAB4337751.1"/>
    </source>
</evidence>
<protein>
    <submittedName>
        <fullName evidence="5">Unannotated protein</fullName>
    </submittedName>
</protein>
<dbReference type="PANTHER" id="PTHR42680">
    <property type="entry name" value="DCTP DEAMINASE"/>
    <property type="match status" value="1"/>
</dbReference>
<evidence type="ECO:0000256" key="4">
    <source>
        <dbReference type="SAM" id="MobiDB-lite"/>
    </source>
</evidence>
<keyword evidence="1" id="KW-0547">Nucleotide-binding</keyword>
<dbReference type="EMBL" id="CAESAN010000016">
    <property type="protein sequence ID" value="CAB4337751.1"/>
    <property type="molecule type" value="Genomic_DNA"/>
</dbReference>
<name>A0A6J5Z553_9ZZZZ</name>
<dbReference type="NCBIfam" id="TIGR02274">
    <property type="entry name" value="dCTP_deam"/>
    <property type="match status" value="1"/>
</dbReference>
<dbReference type="GO" id="GO:0015949">
    <property type="term" value="P:nucleobase-containing small molecule interconversion"/>
    <property type="evidence" value="ECO:0007669"/>
    <property type="project" value="TreeGrafter"/>
</dbReference>
<proteinExistence type="inferred from homology"/>
<dbReference type="GO" id="GO:0000166">
    <property type="term" value="F:nucleotide binding"/>
    <property type="evidence" value="ECO:0007669"/>
    <property type="project" value="UniProtKB-KW"/>
</dbReference>
<dbReference type="HAMAP" id="MF_00146">
    <property type="entry name" value="dCTP_deaminase"/>
    <property type="match status" value="1"/>
</dbReference>
<dbReference type="Gene3D" id="2.70.40.10">
    <property type="match status" value="1"/>
</dbReference>
<feature type="compositionally biased region" description="Basic and acidic residues" evidence="4">
    <location>
        <begin position="167"/>
        <end position="186"/>
    </location>
</feature>
<sequence>MATDSVLSDGTIRRLVNEGRIVIEPWDDSMVQPASVDLRLGNSFRVFHNHRVSAIDLKNPPQDLTEPVTIEKDEPFIIHPGEFCLGRTEEWVELPDDIVARIEGKSSLGRLGLIVHATAGFCDPGWKGTLTLELNNLTRVPIKLWAGLPIAQLSFMTLDQAAERPYGHPELGSHYHGQREATESRYEGGPGAKMASGGEVG</sequence>
<keyword evidence="2" id="KW-0378">Hydrolase</keyword>
<dbReference type="CDD" id="cd07557">
    <property type="entry name" value="trimeric_dUTPase"/>
    <property type="match status" value="1"/>
</dbReference>
<dbReference type="FunFam" id="2.70.40.10:FF:000005">
    <property type="entry name" value="dCTP deaminase, dUMP-forming"/>
    <property type="match status" value="1"/>
</dbReference>
<accession>A0A6J5Z553</accession>
<reference evidence="5" key="1">
    <citation type="submission" date="2020-05" db="EMBL/GenBank/DDBJ databases">
        <authorList>
            <person name="Chiriac C."/>
            <person name="Salcher M."/>
            <person name="Ghai R."/>
            <person name="Kavagutti S V."/>
        </authorList>
    </citation>
    <scope>NUCLEOTIDE SEQUENCE</scope>
</reference>
<dbReference type="PANTHER" id="PTHR42680:SF3">
    <property type="entry name" value="DCTP DEAMINASE"/>
    <property type="match status" value="1"/>
</dbReference>
<dbReference type="AlphaFoldDB" id="A0A6J5Z553"/>
<dbReference type="SUPFAM" id="SSF51283">
    <property type="entry name" value="dUTPase-like"/>
    <property type="match status" value="1"/>
</dbReference>
<gene>
    <name evidence="5" type="ORF">UFOPK3547_00314</name>
</gene>
<dbReference type="InterPro" id="IPR036157">
    <property type="entry name" value="dUTPase-like_sf"/>
</dbReference>
<dbReference type="Pfam" id="PF22769">
    <property type="entry name" value="DCD"/>
    <property type="match status" value="1"/>
</dbReference>
<dbReference type="InterPro" id="IPR011962">
    <property type="entry name" value="dCTP_deaminase"/>
</dbReference>
<feature type="region of interest" description="Disordered" evidence="4">
    <location>
        <begin position="167"/>
        <end position="201"/>
    </location>
</feature>
<evidence type="ECO:0000256" key="3">
    <source>
        <dbReference type="ARBA" id="ARBA00023080"/>
    </source>
</evidence>
<dbReference type="GO" id="GO:0008829">
    <property type="term" value="F:dCTP deaminase activity"/>
    <property type="evidence" value="ECO:0007669"/>
    <property type="project" value="InterPro"/>
</dbReference>
<organism evidence="5">
    <name type="scientific">freshwater metagenome</name>
    <dbReference type="NCBI Taxonomy" id="449393"/>
    <lineage>
        <taxon>unclassified sequences</taxon>
        <taxon>metagenomes</taxon>
        <taxon>ecological metagenomes</taxon>
    </lineage>
</organism>